<feature type="transmembrane region" description="Helical" evidence="6">
    <location>
        <begin position="149"/>
        <end position="170"/>
    </location>
</feature>
<keyword evidence="5 6" id="KW-0472">Membrane</keyword>
<evidence type="ECO:0000256" key="4">
    <source>
        <dbReference type="ARBA" id="ARBA00022989"/>
    </source>
</evidence>
<dbReference type="InterPro" id="IPR019108">
    <property type="entry name" value="Caa3_assmbl_CtaG-rel"/>
</dbReference>
<dbReference type="EMBL" id="JBIAXI010000022">
    <property type="protein sequence ID" value="MFF4777186.1"/>
    <property type="molecule type" value="Genomic_DNA"/>
</dbReference>
<feature type="transmembrane region" description="Helical" evidence="6">
    <location>
        <begin position="106"/>
        <end position="128"/>
    </location>
</feature>
<dbReference type="Pfam" id="PF09678">
    <property type="entry name" value="Caa3_CtaG"/>
    <property type="match status" value="1"/>
</dbReference>
<organism evidence="7 8">
    <name type="scientific">Microtetraspora fusca</name>
    <dbReference type="NCBI Taxonomy" id="1997"/>
    <lineage>
        <taxon>Bacteria</taxon>
        <taxon>Bacillati</taxon>
        <taxon>Actinomycetota</taxon>
        <taxon>Actinomycetes</taxon>
        <taxon>Streptosporangiales</taxon>
        <taxon>Streptosporangiaceae</taxon>
        <taxon>Microtetraspora</taxon>
    </lineage>
</organism>
<evidence type="ECO:0000256" key="6">
    <source>
        <dbReference type="SAM" id="Phobius"/>
    </source>
</evidence>
<dbReference type="RefSeq" id="WP_387345695.1">
    <property type="nucleotide sequence ID" value="NZ_JBIAXI010000022.1"/>
</dbReference>
<keyword evidence="3 6" id="KW-0812">Transmembrane</keyword>
<evidence type="ECO:0000313" key="7">
    <source>
        <dbReference type="EMBL" id="MFF4777186.1"/>
    </source>
</evidence>
<feature type="transmembrane region" description="Helical" evidence="6">
    <location>
        <begin position="12"/>
        <end position="33"/>
    </location>
</feature>
<evidence type="ECO:0000313" key="8">
    <source>
        <dbReference type="Proteomes" id="UP001602119"/>
    </source>
</evidence>
<keyword evidence="2" id="KW-1003">Cell membrane</keyword>
<sequence length="307" mass="32613">MTALAHGDDTGSWGWDAIAVTAWIVVAAGGYLAGLRVFAGRRPLAVPAGRPSRNVMRLSAAGAKRLGRWRVAAFAAGLLALATALLPPLDHLAGERFSAHMAQHMLLMVMAAPLLAAGAPGLVLPLVLPPRWRARLAALRHRSRTVLRPLYFPVTAWAVHSAVLWIWHLPAAYDLALDVEPVHVAEHACFLAAAWLLWWHAVTPTRHRLCPPVATLYLFVTALPAAALGAVLTLAPAPLYPSQAAAAAASGANPLADQQLAGLVMWMPADVVYFAAIVVFFLAWMGTAERGNDAMTLPASSSEEAGR</sequence>
<feature type="transmembrane region" description="Helical" evidence="6">
    <location>
        <begin position="263"/>
        <end position="285"/>
    </location>
</feature>
<comment type="caution">
    <text evidence="7">The sequence shown here is derived from an EMBL/GenBank/DDBJ whole genome shotgun (WGS) entry which is preliminary data.</text>
</comment>
<feature type="transmembrane region" description="Helical" evidence="6">
    <location>
        <begin position="182"/>
        <end position="202"/>
    </location>
</feature>
<keyword evidence="4 6" id="KW-1133">Transmembrane helix</keyword>
<evidence type="ECO:0000256" key="3">
    <source>
        <dbReference type="ARBA" id="ARBA00022692"/>
    </source>
</evidence>
<evidence type="ECO:0000256" key="1">
    <source>
        <dbReference type="ARBA" id="ARBA00004651"/>
    </source>
</evidence>
<evidence type="ECO:0000256" key="5">
    <source>
        <dbReference type="ARBA" id="ARBA00023136"/>
    </source>
</evidence>
<accession>A0ABW6VE26</accession>
<feature type="transmembrane region" description="Helical" evidence="6">
    <location>
        <begin position="214"/>
        <end position="235"/>
    </location>
</feature>
<name>A0ABW6VE26_MICFU</name>
<keyword evidence="8" id="KW-1185">Reference proteome</keyword>
<reference evidence="7 8" key="1">
    <citation type="submission" date="2024-10" db="EMBL/GenBank/DDBJ databases">
        <title>The Natural Products Discovery Center: Release of the First 8490 Sequenced Strains for Exploring Actinobacteria Biosynthetic Diversity.</title>
        <authorList>
            <person name="Kalkreuter E."/>
            <person name="Kautsar S.A."/>
            <person name="Yang D."/>
            <person name="Bader C.D."/>
            <person name="Teijaro C.N."/>
            <person name="Fluegel L."/>
            <person name="Davis C.M."/>
            <person name="Simpson J.R."/>
            <person name="Lauterbach L."/>
            <person name="Steele A.D."/>
            <person name="Gui C."/>
            <person name="Meng S."/>
            <person name="Li G."/>
            <person name="Viehrig K."/>
            <person name="Ye F."/>
            <person name="Su P."/>
            <person name="Kiefer A.F."/>
            <person name="Nichols A."/>
            <person name="Cepeda A.J."/>
            <person name="Yan W."/>
            <person name="Fan B."/>
            <person name="Jiang Y."/>
            <person name="Adhikari A."/>
            <person name="Zheng C.-J."/>
            <person name="Schuster L."/>
            <person name="Cowan T.M."/>
            <person name="Smanski M.J."/>
            <person name="Chevrette M.G."/>
            <person name="De Carvalho L.P.S."/>
            <person name="Shen B."/>
        </authorList>
    </citation>
    <scope>NUCLEOTIDE SEQUENCE [LARGE SCALE GENOMIC DNA]</scope>
    <source>
        <strain evidence="7 8">NPDC001281</strain>
    </source>
</reference>
<evidence type="ECO:0000256" key="2">
    <source>
        <dbReference type="ARBA" id="ARBA00022475"/>
    </source>
</evidence>
<proteinExistence type="predicted"/>
<gene>
    <name evidence="7" type="ORF">ACFY05_30460</name>
</gene>
<comment type="subcellular location">
    <subcellularLocation>
        <location evidence="1">Cell membrane</location>
        <topology evidence="1">Multi-pass membrane protein</topology>
    </subcellularLocation>
</comment>
<feature type="transmembrane region" description="Helical" evidence="6">
    <location>
        <begin position="66"/>
        <end position="86"/>
    </location>
</feature>
<dbReference type="Proteomes" id="UP001602119">
    <property type="component" value="Unassembled WGS sequence"/>
</dbReference>
<protein>
    <submittedName>
        <fullName evidence="7">Cytochrome c oxidase assembly protein</fullName>
    </submittedName>
</protein>